<feature type="domain" description="NAD(P)-binding" evidence="1">
    <location>
        <begin position="6"/>
        <end position="179"/>
    </location>
</feature>
<dbReference type="InterPro" id="IPR016040">
    <property type="entry name" value="NAD(P)-bd_dom"/>
</dbReference>
<reference evidence="2" key="1">
    <citation type="submission" date="2022-10" db="EMBL/GenBank/DDBJ databases">
        <title>The complete genomes of actinobacterial strains from the NBC collection.</title>
        <authorList>
            <person name="Joergensen T.S."/>
            <person name="Alvarez Arevalo M."/>
            <person name="Sterndorff E.B."/>
            <person name="Faurdal D."/>
            <person name="Vuksanovic O."/>
            <person name="Mourched A.-S."/>
            <person name="Charusanti P."/>
            <person name="Shaw S."/>
            <person name="Blin K."/>
            <person name="Weber T."/>
        </authorList>
    </citation>
    <scope>NUCLEOTIDE SEQUENCE</scope>
    <source>
        <strain evidence="2">NBC_01482</strain>
    </source>
</reference>
<evidence type="ECO:0000313" key="3">
    <source>
        <dbReference type="Proteomes" id="UP001432062"/>
    </source>
</evidence>
<dbReference type="EMBL" id="CP109441">
    <property type="protein sequence ID" value="WUV49088.1"/>
    <property type="molecule type" value="Genomic_DNA"/>
</dbReference>
<dbReference type="PANTHER" id="PTHR43162">
    <property type="match status" value="1"/>
</dbReference>
<dbReference type="SUPFAM" id="SSF51735">
    <property type="entry name" value="NAD(P)-binding Rossmann-fold domains"/>
    <property type="match status" value="1"/>
</dbReference>
<evidence type="ECO:0000259" key="1">
    <source>
        <dbReference type="Pfam" id="PF13460"/>
    </source>
</evidence>
<dbReference type="Gene3D" id="3.90.25.10">
    <property type="entry name" value="UDP-galactose 4-epimerase, domain 1"/>
    <property type="match status" value="1"/>
</dbReference>
<dbReference type="Pfam" id="PF13460">
    <property type="entry name" value="NAD_binding_10"/>
    <property type="match status" value="1"/>
</dbReference>
<dbReference type="InterPro" id="IPR051604">
    <property type="entry name" value="Ergot_Alk_Oxidoreductase"/>
</dbReference>
<dbReference type="PANTHER" id="PTHR43162:SF1">
    <property type="entry name" value="PRESTALK A DIFFERENTIATION PROTEIN A"/>
    <property type="match status" value="1"/>
</dbReference>
<protein>
    <submittedName>
        <fullName evidence="2">NAD(P)H-binding protein</fullName>
    </submittedName>
</protein>
<dbReference type="Proteomes" id="UP001432062">
    <property type="component" value="Chromosome"/>
</dbReference>
<name>A0ABZ1Z0T1_9NOCA</name>
<dbReference type="InterPro" id="IPR036291">
    <property type="entry name" value="NAD(P)-bd_dom_sf"/>
</dbReference>
<dbReference type="RefSeq" id="WP_329413537.1">
    <property type="nucleotide sequence ID" value="NZ_CP109441.1"/>
</dbReference>
<gene>
    <name evidence="2" type="ORF">OG563_13345</name>
</gene>
<accession>A0ABZ1Z0T1</accession>
<sequence length="287" mass="30612">MILVTGATGTVGRELVGQLLAQSVPMRAMTRRPELAGLPDGIEVVRADLSDPDSLTDAIRGVDRVFLLSSGPEIPTHDANLAQAAARAGVEHIVKLSSGRTGDDTATDPIPTWHRAGEQAVRDSGVPWTMVRPLGFMANALHWAGSIREHDAVYAPFGQGRIAVVDPHDIAAVAAVALTTDGHEGEIYTLSGPQPLSPGEQTEILADVLGRPLRYVEVEPAAARQSIIDHGVPDKMADAIMALRATALETFTSVVHPTVDRITGTPPRTFRTWAEHHRTHFAPEPAA</sequence>
<organism evidence="2 3">
    <name type="scientific">Nocardia vinacea</name>
    <dbReference type="NCBI Taxonomy" id="96468"/>
    <lineage>
        <taxon>Bacteria</taxon>
        <taxon>Bacillati</taxon>
        <taxon>Actinomycetota</taxon>
        <taxon>Actinomycetes</taxon>
        <taxon>Mycobacteriales</taxon>
        <taxon>Nocardiaceae</taxon>
        <taxon>Nocardia</taxon>
    </lineage>
</organism>
<dbReference type="Gene3D" id="3.40.50.720">
    <property type="entry name" value="NAD(P)-binding Rossmann-like Domain"/>
    <property type="match status" value="1"/>
</dbReference>
<proteinExistence type="predicted"/>
<keyword evidence="3" id="KW-1185">Reference proteome</keyword>
<evidence type="ECO:0000313" key="2">
    <source>
        <dbReference type="EMBL" id="WUV49088.1"/>
    </source>
</evidence>